<feature type="compositionally biased region" description="Pro residues" evidence="2">
    <location>
        <begin position="94"/>
        <end position="104"/>
    </location>
</feature>
<feature type="region of interest" description="Disordered" evidence="2">
    <location>
        <begin position="371"/>
        <end position="401"/>
    </location>
</feature>
<organism evidence="4 5">
    <name type="scientific">Eschrichtius robustus</name>
    <name type="common">California gray whale</name>
    <name type="synonym">Eschrichtius gibbosus</name>
    <dbReference type="NCBI Taxonomy" id="9764"/>
    <lineage>
        <taxon>Eukaryota</taxon>
        <taxon>Metazoa</taxon>
        <taxon>Chordata</taxon>
        <taxon>Craniata</taxon>
        <taxon>Vertebrata</taxon>
        <taxon>Euteleostomi</taxon>
        <taxon>Mammalia</taxon>
        <taxon>Eutheria</taxon>
        <taxon>Laurasiatheria</taxon>
        <taxon>Artiodactyla</taxon>
        <taxon>Whippomorpha</taxon>
        <taxon>Cetacea</taxon>
        <taxon>Mysticeti</taxon>
        <taxon>Eschrichtiidae</taxon>
        <taxon>Eschrichtius</taxon>
    </lineage>
</organism>
<evidence type="ECO:0000256" key="1">
    <source>
        <dbReference type="ARBA" id="ARBA00024336"/>
    </source>
</evidence>
<evidence type="ECO:0000259" key="3">
    <source>
        <dbReference type="Pfam" id="PF19314"/>
    </source>
</evidence>
<feature type="compositionally biased region" description="Basic and acidic residues" evidence="2">
    <location>
        <begin position="388"/>
        <end position="399"/>
    </location>
</feature>
<dbReference type="Proteomes" id="UP001159641">
    <property type="component" value="Unassembled WGS sequence"/>
</dbReference>
<protein>
    <recommendedName>
        <fullName evidence="3">FHF complex subunit HOOK-interacting protein C-terminal domain-containing protein</fullName>
    </recommendedName>
</protein>
<dbReference type="AlphaFoldDB" id="A0AB34I0K8"/>
<keyword evidence="5" id="KW-1185">Reference proteome</keyword>
<dbReference type="InterPro" id="IPR045668">
    <property type="entry name" value="FHIP_KELAA_motif"/>
</dbReference>
<feature type="compositionally biased region" description="Gly residues" evidence="2">
    <location>
        <begin position="50"/>
        <end position="61"/>
    </location>
</feature>
<dbReference type="Pfam" id="PF19311">
    <property type="entry name" value="KELAA"/>
    <property type="match status" value="1"/>
</dbReference>
<comment type="caution">
    <text evidence="4">The sequence shown here is derived from an EMBL/GenBank/DDBJ whole genome shotgun (WGS) entry which is preliminary data.</text>
</comment>
<dbReference type="PANTHER" id="PTHR21705:SF9">
    <property type="entry name" value="FHF COMPLEX SUBUNIT HOOK-INTERACTING PROTEIN 2B"/>
    <property type="match status" value="1"/>
</dbReference>
<gene>
    <name evidence="4" type="ORF">J1605_016717</name>
</gene>
<feature type="domain" description="FHF complex subunit HOOK-interacting protein C-terminal" evidence="3">
    <location>
        <begin position="783"/>
        <end position="875"/>
    </location>
</feature>
<feature type="compositionally biased region" description="Basic residues" evidence="2">
    <location>
        <begin position="146"/>
        <end position="155"/>
    </location>
</feature>
<feature type="region of interest" description="Disordered" evidence="2">
    <location>
        <begin position="127"/>
        <end position="199"/>
    </location>
</feature>
<dbReference type="InterPro" id="IPR045669">
    <property type="entry name" value="FHIP_C"/>
</dbReference>
<feature type="region of interest" description="Disordered" evidence="2">
    <location>
        <begin position="17"/>
        <end position="110"/>
    </location>
</feature>
<feature type="compositionally biased region" description="Low complexity" evidence="2">
    <location>
        <begin position="28"/>
        <end position="49"/>
    </location>
</feature>
<dbReference type="Pfam" id="PF10257">
    <property type="entry name" value="RAI16-like"/>
    <property type="match status" value="1"/>
</dbReference>
<evidence type="ECO:0000313" key="4">
    <source>
        <dbReference type="EMBL" id="KAJ8798572.1"/>
    </source>
</evidence>
<dbReference type="PANTHER" id="PTHR21705">
    <property type="entry name" value="RAI16 PROTEIN-RELATED"/>
    <property type="match status" value="1"/>
</dbReference>
<dbReference type="EMBL" id="JAIQCJ010000047">
    <property type="protein sequence ID" value="KAJ8798572.1"/>
    <property type="molecule type" value="Genomic_DNA"/>
</dbReference>
<sequence>MPRSNWAQAAADLTLPLRCPGCRRPRQRGPSSLPGPATLAAGLLSDPGLGRAGAAGRGGRGPASLAAPPGRRLRPGAPPPPPPPPRRRRRRRPPPPPPPPPPREPGAGSRAAVMLSRLGALLQEAVGAVRPGTLGRAGPGPEGRARGRGRSRPARGRTEGAGRLQEGTPNPGRGAPSRASSLPRRAPPAQRSPLPGASFRIARREPSIDLLEAFVEHWKGITNYYIESTDENTPAKKTDIPWRLKQMLDILVYEEKQQAAAGEAGPCLEYLLQHKILETLCTLGKAEYPPGMRQQVLQFFSKVLAQVQHPLLHYLSVHRPVQKLLRLGGTVPGSLTEKEEVQFTTVLCSKIQQDPALLTYILEGKKTVGRKEASREATALPREAAGIKNEEQPHSKAPDRGAWGARALSTQLPAETEQPDGGTGESSLITSLIGLCKSKKGRVALKAQENLLLLVSVASQAAATYLVQSSPCCPAIVEHLCQLYQSLPSFLDPADIAALEGISWRLPSAPSDEASFPGKETLAAFLGWFDYCDHLITEAHTVVSDALAKSVAEKLFVEILQPQLLHVSEQSVLTSTALLTAILRQLRSPALLREAVAFLLGTDQQPAAPKDSPHTLGGHLVRHCDHLSDEISIATLRLFEELLQKPHEQIIHSLILCHLEGRPYVARGSPEPESYEDTLDLEEDPYFTDGFLDSGFQPSMKPPPAPVTNPDGKTAVTEIVNSFLCLVPEEAKTSAFLEETGYDTYVHDAYGLFQECSSRVAPWGWPPAPTPLDPHEPERPFFEGHFLRMLFDRMSRILEQPYSLNLQVTSVLSRLALFPHPLIHEYLLDPYINLAPGCRSLFSVLVRVIGDLMQRIQRVPQFPGKLLLVRRQLMGQVPGEQLDHQTLLQGVVVLEEFCKELAAIAFVKFPPHGPHLRLSEPPEGHV</sequence>
<reference evidence="4 5" key="1">
    <citation type="submission" date="2022-11" db="EMBL/GenBank/DDBJ databases">
        <title>Whole genome sequence of Eschrichtius robustus ER-17-0199.</title>
        <authorList>
            <person name="Bruniche-Olsen A."/>
            <person name="Black A.N."/>
            <person name="Fields C.J."/>
            <person name="Walden K."/>
            <person name="Dewoody J.A."/>
        </authorList>
    </citation>
    <scope>NUCLEOTIDE SEQUENCE [LARGE SCALE GENOMIC DNA]</scope>
    <source>
        <strain evidence="4">ER-17-0199</strain>
        <tissue evidence="4">Blubber</tissue>
    </source>
</reference>
<dbReference type="InterPro" id="IPR019384">
    <property type="entry name" value="FHIP"/>
</dbReference>
<dbReference type="Pfam" id="PF19314">
    <property type="entry name" value="DUF5917"/>
    <property type="match status" value="1"/>
</dbReference>
<evidence type="ECO:0000313" key="5">
    <source>
        <dbReference type="Proteomes" id="UP001159641"/>
    </source>
</evidence>
<name>A0AB34I0K8_ESCRO</name>
<proteinExistence type="inferred from homology"/>
<comment type="similarity">
    <text evidence="1">Belongs to the FHIP family.</text>
</comment>
<evidence type="ECO:0000256" key="2">
    <source>
        <dbReference type="SAM" id="MobiDB-lite"/>
    </source>
</evidence>
<accession>A0AB34I0K8</accession>